<evidence type="ECO:0000313" key="2">
    <source>
        <dbReference type="Proteomes" id="UP000785679"/>
    </source>
</evidence>
<dbReference type="InterPro" id="IPR029063">
    <property type="entry name" value="SAM-dependent_MTases_sf"/>
</dbReference>
<dbReference type="EMBL" id="RRYP01014959">
    <property type="protein sequence ID" value="TNV75732.1"/>
    <property type="molecule type" value="Genomic_DNA"/>
</dbReference>
<accession>A0A8J8NII8</accession>
<dbReference type="Proteomes" id="UP000785679">
    <property type="component" value="Unassembled WGS sequence"/>
</dbReference>
<keyword evidence="2" id="KW-1185">Reference proteome</keyword>
<dbReference type="AlphaFoldDB" id="A0A8J8NII8"/>
<name>A0A8J8NII8_HALGN</name>
<evidence type="ECO:0008006" key="3">
    <source>
        <dbReference type="Google" id="ProtNLM"/>
    </source>
</evidence>
<dbReference type="SUPFAM" id="SSF53335">
    <property type="entry name" value="S-adenosyl-L-methionine-dependent methyltransferases"/>
    <property type="match status" value="1"/>
</dbReference>
<organism evidence="1 2">
    <name type="scientific">Halteria grandinella</name>
    <dbReference type="NCBI Taxonomy" id="5974"/>
    <lineage>
        <taxon>Eukaryota</taxon>
        <taxon>Sar</taxon>
        <taxon>Alveolata</taxon>
        <taxon>Ciliophora</taxon>
        <taxon>Intramacronucleata</taxon>
        <taxon>Spirotrichea</taxon>
        <taxon>Stichotrichia</taxon>
        <taxon>Sporadotrichida</taxon>
        <taxon>Halteriidae</taxon>
        <taxon>Halteria</taxon>
    </lineage>
</organism>
<evidence type="ECO:0000313" key="1">
    <source>
        <dbReference type="EMBL" id="TNV75732.1"/>
    </source>
</evidence>
<reference evidence="1" key="1">
    <citation type="submission" date="2019-06" db="EMBL/GenBank/DDBJ databases">
        <authorList>
            <person name="Zheng W."/>
        </authorList>
    </citation>
    <scope>NUCLEOTIDE SEQUENCE</scope>
    <source>
        <strain evidence="1">QDHG01</strain>
    </source>
</reference>
<dbReference type="PANTHER" id="PTHR14614">
    <property type="entry name" value="HEPATOCELLULAR CARCINOMA-ASSOCIATED ANTIGEN"/>
    <property type="match status" value="1"/>
</dbReference>
<protein>
    <recommendedName>
        <fullName evidence="3">Methyltransferase domain-containing protein</fullName>
    </recommendedName>
</protein>
<dbReference type="OrthoDB" id="441433at2759"/>
<comment type="caution">
    <text evidence="1">The sequence shown here is derived from an EMBL/GenBank/DDBJ whole genome shotgun (WGS) entry which is preliminary data.</text>
</comment>
<dbReference type="InterPro" id="IPR019410">
    <property type="entry name" value="Methyltransf_16"/>
</dbReference>
<sequence>MFEDEEESKHSVEILTYDFPVSKIQLQIKTMKLHVGVSRSVWKASVIMARYLETLLPDLQNVNTVLELGSGTGLGGIFARTLLKEAETVYMTDICTKSLQMIRENILLNMTSGEISVNYLEWGKHDINHELNDDKAFPTEHQGQFDLIIASDVVYIPECLQPLLQSIKHFMKPTGTCLLVNNRIRQDLFIDRFDGMLDQAGLKKSKEDEVIEGADKFKVYLLTHQ</sequence>
<dbReference type="Gene3D" id="3.40.50.150">
    <property type="entry name" value="Vaccinia Virus protein VP39"/>
    <property type="match status" value="1"/>
</dbReference>
<dbReference type="Pfam" id="PF10294">
    <property type="entry name" value="Methyltransf_16"/>
    <property type="match status" value="1"/>
</dbReference>
<proteinExistence type="predicted"/>
<dbReference type="CDD" id="cd02440">
    <property type="entry name" value="AdoMet_MTases"/>
    <property type="match status" value="1"/>
</dbReference>
<gene>
    <name evidence="1" type="ORF">FGO68_gene977</name>
</gene>